<evidence type="ECO:0000256" key="2">
    <source>
        <dbReference type="ARBA" id="ARBA00013025"/>
    </source>
</evidence>
<dbReference type="Pfam" id="PF08245">
    <property type="entry name" value="Mur_ligase_M"/>
    <property type="match status" value="1"/>
</dbReference>
<keyword evidence="5 10" id="KW-0547">Nucleotide-binding</keyword>
<dbReference type="InterPro" id="IPR001645">
    <property type="entry name" value="Folylpolyglutamate_synth"/>
</dbReference>
<evidence type="ECO:0000256" key="6">
    <source>
        <dbReference type="ARBA" id="ARBA00022840"/>
    </source>
</evidence>
<dbReference type="RefSeq" id="WP_110935001.1">
    <property type="nucleotide sequence ID" value="NZ_KZ614146.1"/>
</dbReference>
<dbReference type="EMBL" id="PDOE01000010">
    <property type="protein sequence ID" value="RKL65923.1"/>
    <property type="molecule type" value="Genomic_DNA"/>
</dbReference>
<keyword evidence="6 10" id="KW-0067">ATP-binding</keyword>
<dbReference type="InterPro" id="IPR036615">
    <property type="entry name" value="Mur_ligase_C_dom_sf"/>
</dbReference>
<name>A0A3A9K8F6_9BACI</name>
<reference evidence="13 14" key="1">
    <citation type="submission" date="2017-10" db="EMBL/GenBank/DDBJ databases">
        <title>Bacillus sp. nov., a halophilic bacterium isolated from a Keqin Lake.</title>
        <authorList>
            <person name="Wang H."/>
        </authorList>
    </citation>
    <scope>NUCLEOTIDE SEQUENCE [LARGE SCALE GENOMIC DNA]</scope>
    <source>
        <strain evidence="13 14">KCTC 13187</strain>
    </source>
</reference>
<dbReference type="InterPro" id="IPR004101">
    <property type="entry name" value="Mur_ligase_C"/>
</dbReference>
<evidence type="ECO:0000256" key="10">
    <source>
        <dbReference type="PIRNR" id="PIRNR001563"/>
    </source>
</evidence>
<dbReference type="PANTHER" id="PTHR11136">
    <property type="entry name" value="FOLYLPOLYGLUTAMATE SYNTHASE-RELATED"/>
    <property type="match status" value="1"/>
</dbReference>
<evidence type="ECO:0000259" key="11">
    <source>
        <dbReference type="Pfam" id="PF02875"/>
    </source>
</evidence>
<protein>
    <recommendedName>
        <fullName evidence="2">tetrahydrofolate synthase</fullName>
        <ecNumber evidence="2">6.3.2.17</ecNumber>
    </recommendedName>
    <alternativeName>
        <fullName evidence="8">Tetrahydrofolylpolyglutamate synthase</fullName>
    </alternativeName>
</protein>
<dbReference type="GO" id="GO:0046872">
    <property type="term" value="F:metal ion binding"/>
    <property type="evidence" value="ECO:0007669"/>
    <property type="project" value="UniProtKB-KW"/>
</dbReference>
<dbReference type="Gene3D" id="3.40.1190.10">
    <property type="entry name" value="Mur-like, catalytic domain"/>
    <property type="match status" value="1"/>
</dbReference>
<keyword evidence="3 10" id="KW-0436">Ligase</keyword>
<evidence type="ECO:0000313" key="14">
    <source>
        <dbReference type="Proteomes" id="UP000281498"/>
    </source>
</evidence>
<dbReference type="NCBIfam" id="TIGR01499">
    <property type="entry name" value="folC"/>
    <property type="match status" value="1"/>
</dbReference>
<evidence type="ECO:0000256" key="8">
    <source>
        <dbReference type="ARBA" id="ARBA00030592"/>
    </source>
</evidence>
<dbReference type="PIRSF" id="PIRSF001563">
    <property type="entry name" value="Folylpolyglu_synth"/>
    <property type="match status" value="1"/>
</dbReference>
<comment type="catalytic activity">
    <reaction evidence="9">
        <text>(6S)-5,6,7,8-tetrahydrofolyl-(gamma-L-Glu)(n) + L-glutamate + ATP = (6S)-5,6,7,8-tetrahydrofolyl-(gamma-L-Glu)(n+1) + ADP + phosphate + H(+)</text>
        <dbReference type="Rhea" id="RHEA:10580"/>
        <dbReference type="Rhea" id="RHEA-COMP:14738"/>
        <dbReference type="Rhea" id="RHEA-COMP:14740"/>
        <dbReference type="ChEBI" id="CHEBI:15378"/>
        <dbReference type="ChEBI" id="CHEBI:29985"/>
        <dbReference type="ChEBI" id="CHEBI:30616"/>
        <dbReference type="ChEBI" id="CHEBI:43474"/>
        <dbReference type="ChEBI" id="CHEBI:141005"/>
        <dbReference type="ChEBI" id="CHEBI:456216"/>
        <dbReference type="EC" id="6.3.2.17"/>
    </reaction>
</comment>
<keyword evidence="4" id="KW-0479">Metal-binding</keyword>
<dbReference type="PANTHER" id="PTHR11136:SF0">
    <property type="entry name" value="DIHYDROFOLATE SYNTHETASE-RELATED"/>
    <property type="match status" value="1"/>
</dbReference>
<comment type="similarity">
    <text evidence="1 10">Belongs to the folylpolyglutamate synthase family.</text>
</comment>
<evidence type="ECO:0000256" key="3">
    <source>
        <dbReference type="ARBA" id="ARBA00022598"/>
    </source>
</evidence>
<evidence type="ECO:0000313" key="13">
    <source>
        <dbReference type="EMBL" id="RKL65923.1"/>
    </source>
</evidence>
<dbReference type="AlphaFoldDB" id="A0A3A9K8F6"/>
<keyword evidence="7" id="KW-0460">Magnesium</keyword>
<evidence type="ECO:0000259" key="12">
    <source>
        <dbReference type="Pfam" id="PF08245"/>
    </source>
</evidence>
<dbReference type="SUPFAM" id="SSF53623">
    <property type="entry name" value="MurD-like peptide ligases, catalytic domain"/>
    <property type="match status" value="1"/>
</dbReference>
<evidence type="ECO:0000256" key="7">
    <source>
        <dbReference type="ARBA" id="ARBA00022842"/>
    </source>
</evidence>
<dbReference type="GO" id="GO:0005737">
    <property type="term" value="C:cytoplasm"/>
    <property type="evidence" value="ECO:0007669"/>
    <property type="project" value="TreeGrafter"/>
</dbReference>
<dbReference type="InterPro" id="IPR036565">
    <property type="entry name" value="Mur-like_cat_sf"/>
</dbReference>
<dbReference type="GO" id="GO:0004326">
    <property type="term" value="F:tetrahydrofolylpolyglutamate synthase activity"/>
    <property type="evidence" value="ECO:0007669"/>
    <property type="project" value="UniProtKB-EC"/>
</dbReference>
<feature type="domain" description="Mur ligase C-terminal" evidence="11">
    <location>
        <begin position="281"/>
        <end position="398"/>
    </location>
</feature>
<dbReference type="EC" id="6.3.2.17" evidence="2"/>
<accession>A0A3A9K8F6</accession>
<dbReference type="OrthoDB" id="9809356at2"/>
<comment type="caution">
    <text evidence="13">The sequence shown here is derived from an EMBL/GenBank/DDBJ whole genome shotgun (WGS) entry which is preliminary data.</text>
</comment>
<evidence type="ECO:0000256" key="1">
    <source>
        <dbReference type="ARBA" id="ARBA00008276"/>
    </source>
</evidence>
<dbReference type="InterPro" id="IPR018109">
    <property type="entry name" value="Folylpolyglutamate_synth_CS"/>
</dbReference>
<dbReference type="Pfam" id="PF02875">
    <property type="entry name" value="Mur_ligase_C"/>
    <property type="match status" value="1"/>
</dbReference>
<organism evidence="13 14">
    <name type="scientific">Salipaludibacillus neizhouensis</name>
    <dbReference type="NCBI Taxonomy" id="885475"/>
    <lineage>
        <taxon>Bacteria</taxon>
        <taxon>Bacillati</taxon>
        <taxon>Bacillota</taxon>
        <taxon>Bacilli</taxon>
        <taxon>Bacillales</taxon>
        <taxon>Bacillaceae</taxon>
    </lineage>
</organism>
<feature type="domain" description="Mur ligase central" evidence="12">
    <location>
        <begin position="47"/>
        <end position="194"/>
    </location>
</feature>
<gene>
    <name evidence="13" type="ORF">CR203_17780</name>
</gene>
<dbReference type="SUPFAM" id="SSF53244">
    <property type="entry name" value="MurD-like peptide ligases, peptide-binding domain"/>
    <property type="match status" value="1"/>
</dbReference>
<evidence type="ECO:0000256" key="5">
    <source>
        <dbReference type="ARBA" id="ARBA00022741"/>
    </source>
</evidence>
<sequence length="409" mass="45614">MRIENYDQARAFLFSKKKAGIAYTLDRMEELMEQLGHPERQIRAIHVAGTNGKGSTCAFLAAILQEEGYKVGAFNTPAFGPEKNQLTLNGVPLTEEEFRMACDEIVQAVHIVEDRRGEMVSEFELMVALTYHFFSTIHPVDIVLVEAGMGGRLDATNVLTSPIATIVTNVGLDHRQYLGDTVKEIAREKAGIAKKGVPMFTASSNEVLHEVQTVVQELGAYMVEVIHLEEGLSERIRMQGEHQKKNAAIAVAVAKELDDRTIIELGQSSIVKGLEKAFLAGRWERVQQSPEIIIDTAHNVEAMQTVCEQIKGFPEDMQVEVLFGAMRDKPVKEMLENLREAGTVIHITGFGSERSMDLEDYQSQSILQESNYIKNPEQWIREWSNQGSTGKVLVVTGSHQFAGEVRELI</sequence>
<dbReference type="PROSITE" id="PS01012">
    <property type="entry name" value="FOLYLPOLYGLU_SYNT_2"/>
    <property type="match status" value="1"/>
</dbReference>
<proteinExistence type="inferred from homology"/>
<dbReference type="Proteomes" id="UP000281498">
    <property type="component" value="Unassembled WGS sequence"/>
</dbReference>
<evidence type="ECO:0000256" key="4">
    <source>
        <dbReference type="ARBA" id="ARBA00022723"/>
    </source>
</evidence>
<evidence type="ECO:0000256" key="9">
    <source>
        <dbReference type="ARBA" id="ARBA00047493"/>
    </source>
</evidence>
<dbReference type="GO" id="GO:0005524">
    <property type="term" value="F:ATP binding"/>
    <property type="evidence" value="ECO:0007669"/>
    <property type="project" value="UniProtKB-KW"/>
</dbReference>
<dbReference type="Gene3D" id="3.90.190.20">
    <property type="entry name" value="Mur ligase, C-terminal domain"/>
    <property type="match status" value="1"/>
</dbReference>
<keyword evidence="14" id="KW-1185">Reference proteome</keyword>
<dbReference type="GO" id="GO:0008841">
    <property type="term" value="F:dihydrofolate synthase activity"/>
    <property type="evidence" value="ECO:0007669"/>
    <property type="project" value="TreeGrafter"/>
</dbReference>
<dbReference type="InterPro" id="IPR013221">
    <property type="entry name" value="Mur_ligase_cen"/>
</dbReference>